<organism evidence="1 2">
    <name type="scientific">Nostoc commune NIES-4072</name>
    <dbReference type="NCBI Taxonomy" id="2005467"/>
    <lineage>
        <taxon>Bacteria</taxon>
        <taxon>Bacillati</taxon>
        <taxon>Cyanobacteriota</taxon>
        <taxon>Cyanophyceae</taxon>
        <taxon>Nostocales</taxon>
        <taxon>Nostocaceae</taxon>
        <taxon>Nostoc</taxon>
    </lineage>
</organism>
<dbReference type="EMBL" id="BDUD01000001">
    <property type="protein sequence ID" value="GBG21483.1"/>
    <property type="molecule type" value="Genomic_DNA"/>
</dbReference>
<dbReference type="RefSeq" id="WP_109011374.1">
    <property type="nucleotide sequence ID" value="NZ_BDUD01000001.1"/>
</dbReference>
<evidence type="ECO:0000313" key="1">
    <source>
        <dbReference type="EMBL" id="GBG21483.1"/>
    </source>
</evidence>
<accession>A0A2R5FZ15</accession>
<evidence type="ECO:0000313" key="2">
    <source>
        <dbReference type="Proteomes" id="UP000245124"/>
    </source>
</evidence>
<dbReference type="Proteomes" id="UP000245124">
    <property type="component" value="Unassembled WGS sequence"/>
</dbReference>
<gene>
    <name evidence="1" type="ORF">NIES4072_51690</name>
</gene>
<sequence length="87" mass="10009">MNSPHLLKIERDLRALSLEELEWVLELITRQVQEKKQISDSFTDVKYMNEQLAAMASDLDIQAEIASINNEFGVTEMDGLKKGLTKW</sequence>
<proteinExistence type="predicted"/>
<dbReference type="OrthoDB" id="573956at2"/>
<dbReference type="AlphaFoldDB" id="A0A2R5FZ15"/>
<keyword evidence="2" id="KW-1185">Reference proteome</keyword>
<comment type="caution">
    <text evidence="1">The sequence shown here is derived from an EMBL/GenBank/DDBJ whole genome shotgun (WGS) entry which is preliminary data.</text>
</comment>
<reference evidence="1 2" key="1">
    <citation type="submission" date="2017-06" db="EMBL/GenBank/DDBJ databases">
        <title>Genome sequencing of cyanobaciteial culture collection at National Institute for Environmental Studies (NIES).</title>
        <authorList>
            <person name="Hirose Y."/>
            <person name="Shimura Y."/>
            <person name="Fujisawa T."/>
            <person name="Nakamura Y."/>
            <person name="Kawachi M."/>
        </authorList>
    </citation>
    <scope>NUCLEOTIDE SEQUENCE [LARGE SCALE GENOMIC DNA]</scope>
    <source>
        <strain evidence="1 2">NIES-4072</strain>
    </source>
</reference>
<protein>
    <submittedName>
        <fullName evidence="1">Uncharacterized protein</fullName>
    </submittedName>
</protein>
<name>A0A2R5FZ15_NOSCO</name>